<evidence type="ECO:0000313" key="3">
    <source>
        <dbReference type="Proteomes" id="UP000466730"/>
    </source>
</evidence>
<proteinExistence type="predicted"/>
<organism evidence="2 3">
    <name type="scientific">Rhodovulum strictum</name>
    <dbReference type="NCBI Taxonomy" id="58314"/>
    <lineage>
        <taxon>Bacteria</taxon>
        <taxon>Pseudomonadati</taxon>
        <taxon>Pseudomonadota</taxon>
        <taxon>Alphaproteobacteria</taxon>
        <taxon>Rhodobacterales</taxon>
        <taxon>Paracoccaceae</taxon>
        <taxon>Rhodovulum</taxon>
    </lineage>
</organism>
<name>A0A844B957_9RHOB</name>
<keyword evidence="1" id="KW-0812">Transmembrane</keyword>
<dbReference type="RefSeq" id="WP_153748248.1">
    <property type="nucleotide sequence ID" value="NZ_BAAADI010000046.1"/>
</dbReference>
<keyword evidence="3" id="KW-1185">Reference proteome</keyword>
<evidence type="ECO:0000256" key="1">
    <source>
        <dbReference type="SAM" id="Phobius"/>
    </source>
</evidence>
<comment type="caution">
    <text evidence="2">The sequence shown here is derived from an EMBL/GenBank/DDBJ whole genome shotgun (WGS) entry which is preliminary data.</text>
</comment>
<gene>
    <name evidence="2" type="ORF">GH815_08045</name>
</gene>
<dbReference type="OrthoDB" id="7864687at2"/>
<sequence length="355" mass="36866">MRRAARAILTLLLALSLALFLWSGWRLAAGWPGSAVIDAGAARIEAGLVRQLARAAGDGRMIARLDALLDETPRNWLAIDAVAEELARQDVALPPELETRRASLRNADNGTLRMAGACLRCGRNVADCELSAALLCGAAVQLSPVGDVQSLAREGVAYLRGDAVDRVDVLLSALGLSAAVLVPATGGSSSAVKLGAGVAKLAHGMGRLPARLTQTFADAARDGLDWQRLPDARSAADLKALMRPERLRPALDLLEDGGRMKTAVGLAGTLHLLGAAEDAGDLRRLATIAEAAPARSIAGLEVLGKSRLLRLAVQITDAVAHLLAALAGLLASLLGLFGQALVSALLRRLRCAAQG</sequence>
<dbReference type="AlphaFoldDB" id="A0A844B957"/>
<reference evidence="2 3" key="1">
    <citation type="submission" date="2019-11" db="EMBL/GenBank/DDBJ databases">
        <title>Draft Whole-Genome sequence of the marine photosynthetic bacterium Rhodovulum strictum DSM 11289.</title>
        <authorList>
            <person name="Kyndt J.A."/>
            <person name="Meyer T.E."/>
        </authorList>
    </citation>
    <scope>NUCLEOTIDE SEQUENCE [LARGE SCALE GENOMIC DNA]</scope>
    <source>
        <strain evidence="2 3">DSM 11289</strain>
    </source>
</reference>
<dbReference type="EMBL" id="WJPO01000009">
    <property type="protein sequence ID" value="MRH20944.1"/>
    <property type="molecule type" value="Genomic_DNA"/>
</dbReference>
<keyword evidence="1" id="KW-1133">Transmembrane helix</keyword>
<evidence type="ECO:0000313" key="2">
    <source>
        <dbReference type="EMBL" id="MRH20944.1"/>
    </source>
</evidence>
<protein>
    <submittedName>
        <fullName evidence="2">Uncharacterized protein</fullName>
    </submittedName>
</protein>
<accession>A0A844B957</accession>
<dbReference type="Proteomes" id="UP000466730">
    <property type="component" value="Unassembled WGS sequence"/>
</dbReference>
<feature type="transmembrane region" description="Helical" evidence="1">
    <location>
        <begin position="318"/>
        <end position="346"/>
    </location>
</feature>
<keyword evidence="1" id="KW-0472">Membrane</keyword>